<dbReference type="InterPro" id="IPR013780">
    <property type="entry name" value="Glyco_hydro_b"/>
</dbReference>
<evidence type="ECO:0000259" key="6">
    <source>
        <dbReference type="Pfam" id="PF21365"/>
    </source>
</evidence>
<dbReference type="AlphaFoldDB" id="A0A6G1VHR9"/>
<organism evidence="7 8">
    <name type="scientific">Segatella copri</name>
    <dbReference type="NCBI Taxonomy" id="165179"/>
    <lineage>
        <taxon>Bacteria</taxon>
        <taxon>Pseudomonadati</taxon>
        <taxon>Bacteroidota</taxon>
        <taxon>Bacteroidia</taxon>
        <taxon>Bacteroidales</taxon>
        <taxon>Prevotellaceae</taxon>
        <taxon>Segatella</taxon>
    </lineage>
</organism>
<dbReference type="Gene3D" id="2.60.40.1760">
    <property type="entry name" value="glycosyl hydrolase (family 31)"/>
    <property type="match status" value="1"/>
</dbReference>
<feature type="domain" description="Glycoside hydrolase family 31 TIM barrel" evidence="4">
    <location>
        <begin position="277"/>
        <end position="620"/>
    </location>
</feature>
<feature type="domain" description="Glycosyl hydrolase family 31 C-terminal" evidence="6">
    <location>
        <begin position="628"/>
        <end position="720"/>
    </location>
</feature>
<evidence type="ECO:0000256" key="2">
    <source>
        <dbReference type="RuleBase" id="RU361185"/>
    </source>
</evidence>
<dbReference type="PANTHER" id="PTHR43863:SF2">
    <property type="entry name" value="MALTASE-GLUCOAMYLASE"/>
    <property type="match status" value="1"/>
</dbReference>
<keyword evidence="3" id="KW-0732">Signal</keyword>
<protein>
    <submittedName>
        <fullName evidence="7">DUF5110 domain-containing protein</fullName>
    </submittedName>
</protein>
<comment type="similarity">
    <text evidence="1 2">Belongs to the glycosyl hydrolase 31 family.</text>
</comment>
<feature type="chain" id="PRO_5026157026" evidence="3">
    <location>
        <begin position="22"/>
        <end position="825"/>
    </location>
</feature>
<dbReference type="SUPFAM" id="SSF74650">
    <property type="entry name" value="Galactose mutarotase-like"/>
    <property type="match status" value="1"/>
</dbReference>
<dbReference type="Gene3D" id="3.20.20.80">
    <property type="entry name" value="Glycosidases"/>
    <property type="match status" value="1"/>
</dbReference>
<dbReference type="InterPro" id="IPR048395">
    <property type="entry name" value="Glyco_hydro_31_C"/>
</dbReference>
<evidence type="ECO:0000313" key="7">
    <source>
        <dbReference type="EMBL" id="MQP13096.1"/>
    </source>
</evidence>
<dbReference type="InterPro" id="IPR033403">
    <property type="entry name" value="DUF5110"/>
</dbReference>
<accession>A0A6G1VHR9</accession>
<evidence type="ECO:0000259" key="4">
    <source>
        <dbReference type="Pfam" id="PF01055"/>
    </source>
</evidence>
<evidence type="ECO:0000256" key="1">
    <source>
        <dbReference type="ARBA" id="ARBA00007806"/>
    </source>
</evidence>
<dbReference type="OrthoDB" id="176168at2"/>
<keyword evidence="2" id="KW-0326">Glycosidase</keyword>
<dbReference type="Proteomes" id="UP000477980">
    <property type="component" value="Unassembled WGS sequence"/>
</dbReference>
<dbReference type="SUPFAM" id="SSF51445">
    <property type="entry name" value="(Trans)glycosidases"/>
    <property type="match status" value="1"/>
</dbReference>
<gene>
    <name evidence="7" type="ORF">F7D25_01420</name>
</gene>
<dbReference type="EMBL" id="VZAH01000010">
    <property type="protein sequence ID" value="MQP13096.1"/>
    <property type="molecule type" value="Genomic_DNA"/>
</dbReference>
<reference evidence="7 8" key="1">
    <citation type="submission" date="2019-09" db="EMBL/GenBank/DDBJ databases">
        <title>Distinct polysaccharide growth profiles of human intestinal Prevotella copri isolates.</title>
        <authorList>
            <person name="Fehlner-Peach H."/>
            <person name="Magnabosco C."/>
            <person name="Raghavan V."/>
            <person name="Scher J.U."/>
            <person name="Tett A."/>
            <person name="Cox L.M."/>
            <person name="Gottsegen C."/>
            <person name="Watters A."/>
            <person name="Wiltshire- Gordon J.D."/>
            <person name="Segata N."/>
            <person name="Bonneau R."/>
            <person name="Littman D.R."/>
        </authorList>
    </citation>
    <scope>NUCLEOTIDE SEQUENCE [LARGE SCALE GENOMIC DNA]</scope>
    <source>
        <strain evidence="8">iAA917</strain>
    </source>
</reference>
<feature type="domain" description="DUF5110" evidence="5">
    <location>
        <begin position="738"/>
        <end position="802"/>
    </location>
</feature>
<evidence type="ECO:0000313" key="8">
    <source>
        <dbReference type="Proteomes" id="UP000477980"/>
    </source>
</evidence>
<dbReference type="GO" id="GO:0005975">
    <property type="term" value="P:carbohydrate metabolic process"/>
    <property type="evidence" value="ECO:0007669"/>
    <property type="project" value="InterPro"/>
</dbReference>
<comment type="caution">
    <text evidence="7">The sequence shown here is derived from an EMBL/GenBank/DDBJ whole genome shotgun (WGS) entry which is preliminary data.</text>
</comment>
<dbReference type="Pfam" id="PF17137">
    <property type="entry name" value="DUF5110"/>
    <property type="match status" value="1"/>
</dbReference>
<dbReference type="InterPro" id="IPR051816">
    <property type="entry name" value="Glycosyl_Hydrolase_31"/>
</dbReference>
<feature type="signal peptide" evidence="3">
    <location>
        <begin position="1"/>
        <end position="21"/>
    </location>
</feature>
<dbReference type="CDD" id="cd14752">
    <property type="entry name" value="GH31_N"/>
    <property type="match status" value="1"/>
</dbReference>
<dbReference type="Gene3D" id="2.60.40.1180">
    <property type="entry name" value="Golgi alpha-mannosidase II"/>
    <property type="match status" value="2"/>
</dbReference>
<dbReference type="CDD" id="cd06591">
    <property type="entry name" value="GH31_xylosidase_XylS"/>
    <property type="match status" value="1"/>
</dbReference>
<dbReference type="PANTHER" id="PTHR43863">
    <property type="entry name" value="HYDROLASE, PUTATIVE (AFU_ORTHOLOGUE AFUA_1G03140)-RELATED"/>
    <property type="match status" value="1"/>
</dbReference>
<dbReference type="Pfam" id="PF21365">
    <property type="entry name" value="Glyco_hydro_31_3rd"/>
    <property type="match status" value="1"/>
</dbReference>
<sequence>MEFKKTISMLLVGLAVPLSIAANREIKAVKPTAVSNGLEVVDGLSRLRVEFVRADIVRVQYQPDGQLTGNGTDVCVAHRKKKLPLTYSDDLWSVSSDSMTVCIDAATGAVSYYDLHHRLLLREHPRCPRSSEKVWQEKITYDETSRRTAHTANGDVAVMDVLRRDTIGSTFRYRTYFDWTATEALYGLGSHMENYMNLRGKKMYLCQHNLKAMVPVLNSTAGYGLLFDAGCAMVYNDVADSSYVEMEAARQIDYYFMKGTTMDAVVADYRWLTGQSPMMPRYLFGYTQSKERYCSSQELLDIVGEYRKRRIPLDMIVQDWNYWPAGQWGRMKMDSKYYPNKRMLADSLHAMNCRLMVSIWPNAQYCPQYDDFNRRGWILPGSSVYDAYRADARSLYWDYANREFFSNGFDAWWCDSSEPIDGDWNNPVHPGYGYDNHFERWQINTKALSDVLGAERSQTYSLYHAMGIYNHQRQTTDSKRVVNLTRSSYAGQQRYATITWNGDTYASWKTFAQMIPAGLNFMATGCPYWTIDVGAFFAGPDRWNRWFYKGEYPDGCNDPAYRELYTRMFQYATFLPMLRSHGTDTPREVWRFGKPGEPFYESIVNHIRLRYSLLPYIYSMAAKVSNEGYTMTRALAFDFAADSAVYDLKDEFMFGPAFLVAPMTRPLMAYGKASRLVYLPQTKGGWYDYWTGIRIEGGQTIDAPAPIDHSPLYVRGGSIVPMTAPQQYADEHPDAPYIIKVYPGADATFTIYEDAGDGYDCERKGYVTYTLNWDDSHRQLSISARKGSYKKMVKRRQLIFVMPDGNQQTMVYDGKKTIVTLIANN</sequence>
<dbReference type="GO" id="GO:0030246">
    <property type="term" value="F:carbohydrate binding"/>
    <property type="evidence" value="ECO:0007669"/>
    <property type="project" value="InterPro"/>
</dbReference>
<evidence type="ECO:0000256" key="3">
    <source>
        <dbReference type="SAM" id="SignalP"/>
    </source>
</evidence>
<dbReference type="SUPFAM" id="SSF51011">
    <property type="entry name" value="Glycosyl hydrolase domain"/>
    <property type="match status" value="1"/>
</dbReference>
<keyword evidence="2" id="KW-0378">Hydrolase</keyword>
<proteinExistence type="inferred from homology"/>
<evidence type="ECO:0000259" key="5">
    <source>
        <dbReference type="Pfam" id="PF17137"/>
    </source>
</evidence>
<name>A0A6G1VHR9_9BACT</name>
<dbReference type="GO" id="GO:0004553">
    <property type="term" value="F:hydrolase activity, hydrolyzing O-glycosyl compounds"/>
    <property type="evidence" value="ECO:0007669"/>
    <property type="project" value="InterPro"/>
</dbReference>
<dbReference type="InterPro" id="IPR000322">
    <property type="entry name" value="Glyco_hydro_31_TIM"/>
</dbReference>
<dbReference type="Pfam" id="PF01055">
    <property type="entry name" value="Glyco_hydro_31_2nd"/>
    <property type="match status" value="1"/>
</dbReference>
<dbReference type="InterPro" id="IPR011013">
    <property type="entry name" value="Gal_mutarotase_sf_dom"/>
</dbReference>
<dbReference type="InterPro" id="IPR017853">
    <property type="entry name" value="GH"/>
</dbReference>